<feature type="domain" description="NADP-dependent oxidoreductase" evidence="1">
    <location>
        <begin position="15"/>
        <end position="264"/>
    </location>
</feature>
<protein>
    <submittedName>
        <fullName evidence="2">Aldo/keto reductase</fullName>
    </submittedName>
</protein>
<dbReference type="InterPro" id="IPR023210">
    <property type="entry name" value="NADP_OxRdtase_dom"/>
</dbReference>
<sequence>MKTIALPDGTTVPALGQGTWMMAEDADRHAAEIAALRTGIDLGMTLIDTAEMYADGESERLVGEAITGRREDVFLVSKAYPQNASRTRLPQACEASLRRLGTDRLDLYLLHWRGGVPLVETVEAMGRLVDAGKVLRWGVSNLDTDEMEELIAAGGKACATDQILYNLTRRGPEHDLLPWLATHTIPVMAYSPVEQGRLVADAELCSLATDLGATPAQVALAWLLAQNNVIAIPKAGRSAHVHDNRAAADLVLAPDTLARLDGLYPRPRCRAPLEML</sequence>
<reference evidence="2 3" key="1">
    <citation type="submission" date="2020-12" db="EMBL/GenBank/DDBJ databases">
        <title>Sphingomonas sp.</title>
        <authorList>
            <person name="Kim M.K."/>
        </authorList>
    </citation>
    <scope>NUCLEOTIDE SEQUENCE [LARGE SCALE GENOMIC DNA]</scope>
    <source>
        <strain evidence="2 3">BT552</strain>
    </source>
</reference>
<dbReference type="CDD" id="cd19138">
    <property type="entry name" value="AKR_YeaE"/>
    <property type="match status" value="1"/>
</dbReference>
<dbReference type="PIRSF" id="PIRSF000097">
    <property type="entry name" value="AKR"/>
    <property type="match status" value="1"/>
</dbReference>
<dbReference type="PANTHER" id="PTHR43638:SF3">
    <property type="entry name" value="ALDEHYDE REDUCTASE"/>
    <property type="match status" value="1"/>
</dbReference>
<keyword evidence="3" id="KW-1185">Reference proteome</keyword>
<dbReference type="PRINTS" id="PR00069">
    <property type="entry name" value="ALDKETRDTASE"/>
</dbReference>
<name>A0ABS2DA74_9SPHN</name>
<comment type="caution">
    <text evidence="2">The sequence shown here is derived from an EMBL/GenBank/DDBJ whole genome shotgun (WGS) entry which is preliminary data.</text>
</comment>
<dbReference type="EMBL" id="JAFEMC010000005">
    <property type="protein sequence ID" value="MBM6577839.1"/>
    <property type="molecule type" value="Genomic_DNA"/>
</dbReference>
<proteinExistence type="predicted"/>
<dbReference type="Gene3D" id="3.20.20.100">
    <property type="entry name" value="NADP-dependent oxidoreductase domain"/>
    <property type="match status" value="1"/>
</dbReference>
<organism evidence="2 3">
    <name type="scientific">Sphingomonas longa</name>
    <dbReference type="NCBI Taxonomy" id="2778730"/>
    <lineage>
        <taxon>Bacteria</taxon>
        <taxon>Pseudomonadati</taxon>
        <taxon>Pseudomonadota</taxon>
        <taxon>Alphaproteobacteria</taxon>
        <taxon>Sphingomonadales</taxon>
        <taxon>Sphingomonadaceae</taxon>
        <taxon>Sphingomonas</taxon>
    </lineage>
</organism>
<evidence type="ECO:0000259" key="1">
    <source>
        <dbReference type="Pfam" id="PF00248"/>
    </source>
</evidence>
<evidence type="ECO:0000313" key="2">
    <source>
        <dbReference type="EMBL" id="MBM6577839.1"/>
    </source>
</evidence>
<evidence type="ECO:0000313" key="3">
    <source>
        <dbReference type="Proteomes" id="UP000763641"/>
    </source>
</evidence>
<dbReference type="Pfam" id="PF00248">
    <property type="entry name" value="Aldo_ket_red"/>
    <property type="match status" value="1"/>
</dbReference>
<dbReference type="InterPro" id="IPR020471">
    <property type="entry name" value="AKR"/>
</dbReference>
<dbReference type="SUPFAM" id="SSF51430">
    <property type="entry name" value="NAD(P)-linked oxidoreductase"/>
    <property type="match status" value="1"/>
</dbReference>
<gene>
    <name evidence="2" type="ORF">ILT43_15760</name>
</gene>
<dbReference type="InterPro" id="IPR036812">
    <property type="entry name" value="NAD(P)_OxRdtase_dom_sf"/>
</dbReference>
<dbReference type="Proteomes" id="UP000763641">
    <property type="component" value="Unassembled WGS sequence"/>
</dbReference>
<dbReference type="PANTHER" id="PTHR43638">
    <property type="entry name" value="OXIDOREDUCTASE, ALDO/KETO REDUCTASE FAMILY PROTEIN"/>
    <property type="match status" value="1"/>
</dbReference>
<dbReference type="RefSeq" id="WP_204199939.1">
    <property type="nucleotide sequence ID" value="NZ_JAFEMC010000005.1"/>
</dbReference>
<accession>A0ABS2DA74</accession>